<protein>
    <submittedName>
        <fullName evidence="1">Uncharacterized protein</fullName>
    </submittedName>
</protein>
<name>A0ACB8RF48_9AGAM</name>
<evidence type="ECO:0000313" key="2">
    <source>
        <dbReference type="Proteomes" id="UP000814033"/>
    </source>
</evidence>
<sequence>MPRAAKAKQTPTAAADVDIDSFFASQQSTGSDDGMMTLIAQQVQASLEKKNKQRDAKYVQATKNELQKVLKGRAAEVLELKDELSGRVEDFMTEYAENEDAIRALWLDISKHRDELMTSTRKEGDQLAEAERSRAEECVGPLTRYKAACDEVNRTVASLVAPSMN</sequence>
<organism evidence="1 2">
    <name type="scientific">Auriscalpium vulgare</name>
    <dbReference type="NCBI Taxonomy" id="40419"/>
    <lineage>
        <taxon>Eukaryota</taxon>
        <taxon>Fungi</taxon>
        <taxon>Dikarya</taxon>
        <taxon>Basidiomycota</taxon>
        <taxon>Agaricomycotina</taxon>
        <taxon>Agaricomycetes</taxon>
        <taxon>Russulales</taxon>
        <taxon>Auriscalpiaceae</taxon>
        <taxon>Auriscalpium</taxon>
    </lineage>
</organism>
<comment type="caution">
    <text evidence="1">The sequence shown here is derived from an EMBL/GenBank/DDBJ whole genome shotgun (WGS) entry which is preliminary data.</text>
</comment>
<evidence type="ECO:0000313" key="1">
    <source>
        <dbReference type="EMBL" id="KAI0042637.1"/>
    </source>
</evidence>
<reference evidence="1" key="1">
    <citation type="submission" date="2021-02" db="EMBL/GenBank/DDBJ databases">
        <authorList>
            <consortium name="DOE Joint Genome Institute"/>
            <person name="Ahrendt S."/>
            <person name="Looney B.P."/>
            <person name="Miyauchi S."/>
            <person name="Morin E."/>
            <person name="Drula E."/>
            <person name="Courty P.E."/>
            <person name="Chicoki N."/>
            <person name="Fauchery L."/>
            <person name="Kohler A."/>
            <person name="Kuo A."/>
            <person name="Labutti K."/>
            <person name="Pangilinan J."/>
            <person name="Lipzen A."/>
            <person name="Riley R."/>
            <person name="Andreopoulos W."/>
            <person name="He G."/>
            <person name="Johnson J."/>
            <person name="Barry K.W."/>
            <person name="Grigoriev I.V."/>
            <person name="Nagy L."/>
            <person name="Hibbett D."/>
            <person name="Henrissat B."/>
            <person name="Matheny P.B."/>
            <person name="Labbe J."/>
            <person name="Martin F."/>
        </authorList>
    </citation>
    <scope>NUCLEOTIDE SEQUENCE</scope>
    <source>
        <strain evidence="1">FP105234-sp</strain>
    </source>
</reference>
<keyword evidence="2" id="KW-1185">Reference proteome</keyword>
<dbReference type="EMBL" id="MU276055">
    <property type="protein sequence ID" value="KAI0042637.1"/>
    <property type="molecule type" value="Genomic_DNA"/>
</dbReference>
<reference evidence="1" key="2">
    <citation type="journal article" date="2022" name="New Phytol.">
        <title>Evolutionary transition to the ectomycorrhizal habit in the genomes of a hyperdiverse lineage of mushroom-forming fungi.</title>
        <authorList>
            <person name="Looney B."/>
            <person name="Miyauchi S."/>
            <person name="Morin E."/>
            <person name="Drula E."/>
            <person name="Courty P.E."/>
            <person name="Kohler A."/>
            <person name="Kuo A."/>
            <person name="LaButti K."/>
            <person name="Pangilinan J."/>
            <person name="Lipzen A."/>
            <person name="Riley R."/>
            <person name="Andreopoulos W."/>
            <person name="He G."/>
            <person name="Johnson J."/>
            <person name="Nolan M."/>
            <person name="Tritt A."/>
            <person name="Barry K.W."/>
            <person name="Grigoriev I.V."/>
            <person name="Nagy L.G."/>
            <person name="Hibbett D."/>
            <person name="Henrissat B."/>
            <person name="Matheny P.B."/>
            <person name="Labbe J."/>
            <person name="Martin F.M."/>
        </authorList>
    </citation>
    <scope>NUCLEOTIDE SEQUENCE</scope>
    <source>
        <strain evidence="1">FP105234-sp</strain>
    </source>
</reference>
<accession>A0ACB8RF48</accession>
<dbReference type="Proteomes" id="UP000814033">
    <property type="component" value="Unassembled WGS sequence"/>
</dbReference>
<gene>
    <name evidence="1" type="ORF">FA95DRAFT_1682437</name>
</gene>
<proteinExistence type="predicted"/>